<keyword evidence="4 6" id="KW-0472">Membrane</keyword>
<dbReference type="InterPro" id="IPR007688">
    <property type="entry name" value="Conjugal_tfr_TrbL/VirB6"/>
</dbReference>
<sequence>MNKQMLLIATILIALSTDALAAIDGPNIMDDVQGRFAAAAAGWADAITARATWLFWVLALISMVWTHGFLLLRKADIGEFYAEFLRFTITTGFFWWLLSNGPAMATGIFASMQTLGSNAAGLGVVTPSGIIDAGFQVFGKAITASSIWEPVEGAALIIMGAVVLVIMALIATNMLVLFISGWILAYAGVIYLGFGGGRWTTDMAIGFYKTVLNVAIQLMAMILIVGIGQAFINDYVAAMEADMTYADMGSFLVASVVLLLLVNKVPPMLGQVAFGGGTGALGHGFGAGSAMAAAATAGAAIGVAGGAIAAGATNIGGGIQAIMAASNKAAEFAGSGGSDSASRMTADYLQGGQSNSDSSSSKTTTPLGEAMGGSSTSSRDSNPKYGPSMIKNLATGIGEVAKQKIRDRTSNTFGGQVASAISNSGQTTPSFGGDSLSGSDEAVDPAEEVAAFTNGNNSGNAQSA</sequence>
<feature type="transmembrane region" description="Helical" evidence="6">
    <location>
        <begin position="206"/>
        <end position="232"/>
    </location>
</feature>
<evidence type="ECO:0000256" key="4">
    <source>
        <dbReference type="ARBA" id="ARBA00023136"/>
    </source>
</evidence>
<evidence type="ECO:0000256" key="3">
    <source>
        <dbReference type="ARBA" id="ARBA00022989"/>
    </source>
</evidence>
<dbReference type="NCBIfam" id="TIGR02783">
    <property type="entry name" value="TrbL_P"/>
    <property type="match status" value="1"/>
</dbReference>
<reference evidence="8 9" key="1">
    <citation type="submission" date="2023-11" db="EMBL/GenBank/DDBJ databases">
        <authorList>
            <person name="Ouyang M.-Y."/>
        </authorList>
    </citation>
    <scope>NUCLEOTIDE SEQUENCE [LARGE SCALE GENOMIC DNA]</scope>
    <source>
        <strain evidence="8 9">OY6</strain>
    </source>
</reference>
<feature type="transmembrane region" description="Helical" evidence="6">
    <location>
        <begin position="176"/>
        <end position="194"/>
    </location>
</feature>
<keyword evidence="2 6" id="KW-0812">Transmembrane</keyword>
<keyword evidence="9" id="KW-1185">Reference proteome</keyword>
<accession>A0ABU4UL91</accession>
<dbReference type="Pfam" id="PF04610">
    <property type="entry name" value="TrbL"/>
    <property type="match status" value="1"/>
</dbReference>
<keyword evidence="7" id="KW-0732">Signal</keyword>
<evidence type="ECO:0000256" key="1">
    <source>
        <dbReference type="ARBA" id="ARBA00004141"/>
    </source>
</evidence>
<evidence type="ECO:0000313" key="8">
    <source>
        <dbReference type="EMBL" id="MDX8129612.1"/>
    </source>
</evidence>
<proteinExistence type="predicted"/>
<comment type="subcellular location">
    <subcellularLocation>
        <location evidence="1">Membrane</location>
        <topology evidence="1">Multi-pass membrane protein</topology>
    </subcellularLocation>
</comment>
<comment type="caution">
    <text evidence="8">The sequence shown here is derived from an EMBL/GenBank/DDBJ whole genome shotgun (WGS) entry which is preliminary data.</text>
</comment>
<feature type="transmembrane region" description="Helical" evidence="6">
    <location>
        <begin position="93"/>
        <end position="113"/>
    </location>
</feature>
<feature type="signal peptide" evidence="7">
    <location>
        <begin position="1"/>
        <end position="21"/>
    </location>
</feature>
<dbReference type="Proteomes" id="UP001284537">
    <property type="component" value="Unassembled WGS sequence"/>
</dbReference>
<feature type="transmembrane region" description="Helical" evidence="6">
    <location>
        <begin position="151"/>
        <end position="170"/>
    </location>
</feature>
<gene>
    <name evidence="8" type="primary">trbL</name>
    <name evidence="8" type="ORF">QLH52_20090</name>
</gene>
<evidence type="ECO:0000256" key="7">
    <source>
        <dbReference type="SAM" id="SignalP"/>
    </source>
</evidence>
<evidence type="ECO:0000313" key="9">
    <source>
        <dbReference type="Proteomes" id="UP001284537"/>
    </source>
</evidence>
<organism evidence="8 9">
    <name type="scientific">Methylomonas defluvii</name>
    <dbReference type="NCBI Taxonomy" id="3045149"/>
    <lineage>
        <taxon>Bacteria</taxon>
        <taxon>Pseudomonadati</taxon>
        <taxon>Pseudomonadota</taxon>
        <taxon>Gammaproteobacteria</taxon>
        <taxon>Methylococcales</taxon>
        <taxon>Methylococcaceae</taxon>
        <taxon>Methylomonas</taxon>
    </lineage>
</organism>
<evidence type="ECO:0000256" key="5">
    <source>
        <dbReference type="SAM" id="MobiDB-lite"/>
    </source>
</evidence>
<feature type="transmembrane region" description="Helical" evidence="6">
    <location>
        <begin position="53"/>
        <end position="72"/>
    </location>
</feature>
<dbReference type="RefSeq" id="WP_196433875.1">
    <property type="nucleotide sequence ID" value="NZ_JAXARY010000023.1"/>
</dbReference>
<name>A0ABU4UL91_9GAMM</name>
<dbReference type="EMBL" id="JAXARY010000023">
    <property type="protein sequence ID" value="MDX8129612.1"/>
    <property type="molecule type" value="Genomic_DNA"/>
</dbReference>
<feature type="compositionally biased region" description="Polar residues" evidence="5">
    <location>
        <begin position="416"/>
        <end position="430"/>
    </location>
</feature>
<feature type="chain" id="PRO_5047259105" evidence="7">
    <location>
        <begin position="22"/>
        <end position="464"/>
    </location>
</feature>
<evidence type="ECO:0000256" key="6">
    <source>
        <dbReference type="SAM" id="Phobius"/>
    </source>
</evidence>
<dbReference type="InterPro" id="IPR014150">
    <property type="entry name" value="Conjugal_tfr_TrbL"/>
</dbReference>
<feature type="region of interest" description="Disordered" evidence="5">
    <location>
        <begin position="348"/>
        <end position="390"/>
    </location>
</feature>
<protein>
    <submittedName>
        <fullName evidence="8">P-type conjugative transfer protein TrbL</fullName>
    </submittedName>
</protein>
<feature type="region of interest" description="Disordered" evidence="5">
    <location>
        <begin position="416"/>
        <end position="443"/>
    </location>
</feature>
<evidence type="ECO:0000256" key="2">
    <source>
        <dbReference type="ARBA" id="ARBA00022692"/>
    </source>
</evidence>
<feature type="transmembrane region" description="Helical" evidence="6">
    <location>
        <begin position="244"/>
        <end position="262"/>
    </location>
</feature>
<keyword evidence="3 6" id="KW-1133">Transmembrane helix</keyword>
<feature type="transmembrane region" description="Helical" evidence="6">
    <location>
        <begin position="119"/>
        <end position="139"/>
    </location>
</feature>